<dbReference type="EMBL" id="OU895877">
    <property type="protein sequence ID" value="CAG9799329.1"/>
    <property type="molecule type" value="Genomic_DNA"/>
</dbReference>
<dbReference type="Proteomes" id="UP001153620">
    <property type="component" value="Chromosome 1"/>
</dbReference>
<dbReference type="InterPro" id="IPR008547">
    <property type="entry name" value="DUF829_TMEM53"/>
</dbReference>
<dbReference type="Gene3D" id="3.40.50.1820">
    <property type="entry name" value="alpha/beta hydrolase"/>
    <property type="match status" value="1"/>
</dbReference>
<accession>A0A9N9RLV4</accession>
<proteinExistence type="predicted"/>
<dbReference type="InterPro" id="IPR029058">
    <property type="entry name" value="AB_hydrolase_fold"/>
</dbReference>
<sequence>MNFASIRYGIRNIRISDKFRVLKATSNINNARNFSQVLRKNGPVILLRHKFETLIPPYSVIMRRSISTQEVTKNIYLVTEDKRKIETDPKTLRLNQDCGDRPLAIIFSWLKSKPKHLMKYAHLYLDQGFDVAVAQITPWQLLWPVNGAQEVAGDIVKFLLNNEYYQKMVIHGFSVGGYLFGECLVQMNKDIKTYQKVVDRFVGQIWDSAADITEIPKGVPKALFPKNPKLQVPLKNYMKYHLRTFHEPATQHYIRSSQMFHTNFVHAPALMIVSKTDPVGAESSNRRVADSWVSNGIKVTWKCFDHSPHVMHFMKHREEYMNVWFNHLASVSLVKYPENIRAKL</sequence>
<dbReference type="Pfam" id="PF05705">
    <property type="entry name" value="DUF829"/>
    <property type="match status" value="1"/>
</dbReference>
<name>A0A9N9RLV4_9DIPT</name>
<evidence type="ECO:0000313" key="1">
    <source>
        <dbReference type="EMBL" id="CAG9799329.1"/>
    </source>
</evidence>
<keyword evidence="2" id="KW-1185">Reference proteome</keyword>
<organism evidence="1 2">
    <name type="scientific">Chironomus riparius</name>
    <dbReference type="NCBI Taxonomy" id="315576"/>
    <lineage>
        <taxon>Eukaryota</taxon>
        <taxon>Metazoa</taxon>
        <taxon>Ecdysozoa</taxon>
        <taxon>Arthropoda</taxon>
        <taxon>Hexapoda</taxon>
        <taxon>Insecta</taxon>
        <taxon>Pterygota</taxon>
        <taxon>Neoptera</taxon>
        <taxon>Endopterygota</taxon>
        <taxon>Diptera</taxon>
        <taxon>Nematocera</taxon>
        <taxon>Chironomoidea</taxon>
        <taxon>Chironomidae</taxon>
        <taxon>Chironominae</taxon>
        <taxon>Chironomus</taxon>
    </lineage>
</organism>
<dbReference type="OrthoDB" id="77878at2759"/>
<dbReference type="GO" id="GO:0017171">
    <property type="term" value="F:serine hydrolase activity"/>
    <property type="evidence" value="ECO:0007669"/>
    <property type="project" value="TreeGrafter"/>
</dbReference>
<reference evidence="1" key="2">
    <citation type="submission" date="2022-10" db="EMBL/GenBank/DDBJ databases">
        <authorList>
            <consortium name="ENA_rothamsted_submissions"/>
            <consortium name="culmorum"/>
            <person name="King R."/>
        </authorList>
    </citation>
    <scope>NUCLEOTIDE SEQUENCE</scope>
</reference>
<protein>
    <submittedName>
        <fullName evidence="1">Uncharacterized protein</fullName>
    </submittedName>
</protein>
<reference evidence="1" key="1">
    <citation type="submission" date="2022-01" db="EMBL/GenBank/DDBJ databases">
        <authorList>
            <person name="King R."/>
        </authorList>
    </citation>
    <scope>NUCLEOTIDE SEQUENCE</scope>
</reference>
<dbReference type="SUPFAM" id="SSF53474">
    <property type="entry name" value="alpha/beta-Hydrolases"/>
    <property type="match status" value="1"/>
</dbReference>
<dbReference type="AlphaFoldDB" id="A0A9N9RLV4"/>
<evidence type="ECO:0000313" key="2">
    <source>
        <dbReference type="Proteomes" id="UP001153620"/>
    </source>
</evidence>
<dbReference type="PANTHER" id="PTHR20908">
    <property type="entry name" value="LD15586P"/>
    <property type="match status" value="1"/>
</dbReference>
<gene>
    <name evidence="1" type="ORF">CHIRRI_LOCUS2298</name>
</gene>
<dbReference type="PANTHER" id="PTHR20908:SF1">
    <property type="entry name" value="LD15586P"/>
    <property type="match status" value="1"/>
</dbReference>